<dbReference type="PANTHER" id="PTHR15549">
    <property type="entry name" value="PAIRED IMMUNOGLOBULIN-LIKE TYPE 2 RECEPTOR"/>
    <property type="match status" value="1"/>
</dbReference>
<sequence>MSSLMRSMAMLALLPTLIFDSVAASPASQPQLTPLAHLEERANGANIIGFSSSGTGLRTRSCDNGFFSSSGTLGNCCASASCTYITACRSSYLFYAGGGSASCRSAGVCGTGLVLKTVGDSSPLSVFNCESNWRVTATLSTSSTSSDEPSTVTSIRTTGTTATVISSVTQVAAVASISVTSSVAQLTSTATSSSEASVTPVTLTVTNSQGQQTTQVTLLAAGASGIPSSSSTATVVPLHNNSSSSSNTGPIAGGVVGGIAVIVLAALGIFFLRRKSKQASAPAPANHDAAYFAPAAGGQQSNESRFSQIEFMNNPPAMAQSDYQQNQAYSAYAPPIVPVAQQSQQDYKYAPQQDVETTVVPAGPLTPMAHPQEVYGSPVPPPGSMPYPVSGPQEVYGSPVFHPVEMPAHARSEEGDVVELDLAVDDVVFKKLFRLDSSILSKSGVVRLVCFTCQFNEIDDVGSSLDFSPHHVRILSGPSLGAWPLSESNPTSSAFSTSLDENVRTSTSSLKATDLDSPLEYLCLFPDLAKVNHYCPVPDQRLRQHRHHHHHPIPDQVLQDFHRSVPDQLPQNHHCPVQAEHLQLHAPTLAEKSLPELLPQALLALWRSREAPAAGEQVQYNRRRFSCVVATSLLADSGAVPLRPRVSGLGDVRTGDLAWFGQTSSAFSSTCRSLARPLIVARLGISGVSSEDGSSSTGATGSPGPPVDSLEDWEFVGASRSRSDSNPFTFLGGWSCASDDWVSVLSRLRLLGPGLEVMISPCAEIGETSLEVGLTGEVMACGEDMSILRVDQFDSKWRYLLVNNLSKDAAISSSVEMNIEDLLTGSVVNLLSNIDIHLTVKTALSRSTRCTIPEIPNSSTTMTSTLDLWVITKSSSPGPPFASHKIVSVPRMKGHDE</sequence>
<protein>
    <submittedName>
        <fullName evidence="8">Uncharacterized protein</fullName>
    </submittedName>
</protein>
<keyword evidence="3 6" id="KW-1133">Transmembrane helix</keyword>
<dbReference type="STRING" id="86259.A0A4Z1P201"/>
<keyword evidence="7" id="KW-0732">Signal</keyword>
<evidence type="ECO:0000313" key="8">
    <source>
        <dbReference type="EMBL" id="TID14316.1"/>
    </source>
</evidence>
<evidence type="ECO:0000256" key="6">
    <source>
        <dbReference type="SAM" id="Phobius"/>
    </source>
</evidence>
<reference evidence="8 9" key="1">
    <citation type="submission" date="2019-04" db="EMBL/GenBank/DDBJ databases">
        <title>High contiguity whole genome sequence and gene annotation resource for two Venturia nashicola isolates.</title>
        <authorList>
            <person name="Prokchorchik M."/>
            <person name="Won K."/>
            <person name="Lee Y."/>
            <person name="Choi E.D."/>
            <person name="Segonzac C."/>
            <person name="Sohn K.H."/>
        </authorList>
    </citation>
    <scope>NUCLEOTIDE SEQUENCE [LARGE SCALE GENOMIC DNA]</scope>
    <source>
        <strain evidence="8 9">PRI2</strain>
    </source>
</reference>
<feature type="region of interest" description="Disordered" evidence="5">
    <location>
        <begin position="688"/>
        <end position="707"/>
    </location>
</feature>
<dbReference type="PANTHER" id="PTHR15549:SF30">
    <property type="entry name" value="MID2 DOMAIN-CONTAINING PROTEIN"/>
    <property type="match status" value="1"/>
</dbReference>
<organism evidence="8 9">
    <name type="scientific">Venturia nashicola</name>
    <dbReference type="NCBI Taxonomy" id="86259"/>
    <lineage>
        <taxon>Eukaryota</taxon>
        <taxon>Fungi</taxon>
        <taxon>Dikarya</taxon>
        <taxon>Ascomycota</taxon>
        <taxon>Pezizomycotina</taxon>
        <taxon>Dothideomycetes</taxon>
        <taxon>Pleosporomycetidae</taxon>
        <taxon>Venturiales</taxon>
        <taxon>Venturiaceae</taxon>
        <taxon>Venturia</taxon>
    </lineage>
</organism>
<dbReference type="GO" id="GO:0016020">
    <property type="term" value="C:membrane"/>
    <property type="evidence" value="ECO:0007669"/>
    <property type="project" value="UniProtKB-SubCell"/>
</dbReference>
<evidence type="ECO:0000256" key="5">
    <source>
        <dbReference type="SAM" id="MobiDB-lite"/>
    </source>
</evidence>
<dbReference type="GO" id="GO:0071944">
    <property type="term" value="C:cell periphery"/>
    <property type="evidence" value="ECO:0007669"/>
    <property type="project" value="UniProtKB-ARBA"/>
</dbReference>
<gene>
    <name evidence="8" type="ORF">E6O75_ATG09395</name>
</gene>
<dbReference type="CDD" id="cd12087">
    <property type="entry name" value="TM_EGFR-like"/>
    <property type="match status" value="1"/>
</dbReference>
<dbReference type="InterPro" id="IPR051694">
    <property type="entry name" value="Immunoregulatory_rcpt-like"/>
</dbReference>
<keyword evidence="2 6" id="KW-0812">Transmembrane</keyword>
<feature type="signal peptide" evidence="7">
    <location>
        <begin position="1"/>
        <end position="24"/>
    </location>
</feature>
<evidence type="ECO:0000256" key="4">
    <source>
        <dbReference type="ARBA" id="ARBA00023136"/>
    </source>
</evidence>
<keyword evidence="9" id="KW-1185">Reference proteome</keyword>
<comment type="caution">
    <text evidence="8">The sequence shown here is derived from an EMBL/GenBank/DDBJ whole genome shotgun (WGS) entry which is preliminary data.</text>
</comment>
<proteinExistence type="predicted"/>
<evidence type="ECO:0000256" key="3">
    <source>
        <dbReference type="ARBA" id="ARBA00022989"/>
    </source>
</evidence>
<evidence type="ECO:0000256" key="2">
    <source>
        <dbReference type="ARBA" id="ARBA00022692"/>
    </source>
</evidence>
<dbReference type="EMBL" id="SNSC02000023">
    <property type="protein sequence ID" value="TID14316.1"/>
    <property type="molecule type" value="Genomic_DNA"/>
</dbReference>
<evidence type="ECO:0000256" key="1">
    <source>
        <dbReference type="ARBA" id="ARBA00004167"/>
    </source>
</evidence>
<feature type="compositionally biased region" description="Low complexity" evidence="5">
    <location>
        <begin position="688"/>
        <end position="702"/>
    </location>
</feature>
<evidence type="ECO:0000256" key="7">
    <source>
        <dbReference type="SAM" id="SignalP"/>
    </source>
</evidence>
<comment type="subcellular location">
    <subcellularLocation>
        <location evidence="1">Membrane</location>
        <topology evidence="1">Single-pass membrane protein</topology>
    </subcellularLocation>
</comment>
<feature type="chain" id="PRO_5021283486" evidence="7">
    <location>
        <begin position="25"/>
        <end position="897"/>
    </location>
</feature>
<dbReference type="AlphaFoldDB" id="A0A4Z1P201"/>
<feature type="transmembrane region" description="Helical" evidence="6">
    <location>
        <begin position="251"/>
        <end position="272"/>
    </location>
</feature>
<name>A0A4Z1P201_9PEZI</name>
<accession>A0A4Z1P201</accession>
<evidence type="ECO:0000313" key="9">
    <source>
        <dbReference type="Proteomes" id="UP000298493"/>
    </source>
</evidence>
<dbReference type="Proteomes" id="UP000298493">
    <property type="component" value="Unassembled WGS sequence"/>
</dbReference>
<keyword evidence="4 6" id="KW-0472">Membrane</keyword>